<evidence type="ECO:0000313" key="1">
    <source>
        <dbReference type="EMBL" id="KAJ9073532.1"/>
    </source>
</evidence>
<organism evidence="1 2">
    <name type="scientific">Entomophthora muscae</name>
    <dbReference type="NCBI Taxonomy" id="34485"/>
    <lineage>
        <taxon>Eukaryota</taxon>
        <taxon>Fungi</taxon>
        <taxon>Fungi incertae sedis</taxon>
        <taxon>Zoopagomycota</taxon>
        <taxon>Entomophthoromycotina</taxon>
        <taxon>Entomophthoromycetes</taxon>
        <taxon>Entomophthorales</taxon>
        <taxon>Entomophthoraceae</taxon>
        <taxon>Entomophthora</taxon>
    </lineage>
</organism>
<protein>
    <submittedName>
        <fullName evidence="1">Uncharacterized protein</fullName>
    </submittedName>
</protein>
<comment type="caution">
    <text evidence="1">The sequence shown here is derived from an EMBL/GenBank/DDBJ whole genome shotgun (WGS) entry which is preliminary data.</text>
</comment>
<reference evidence="1" key="1">
    <citation type="submission" date="2022-04" db="EMBL/GenBank/DDBJ databases">
        <title>Genome of the entomopathogenic fungus Entomophthora muscae.</title>
        <authorList>
            <person name="Elya C."/>
            <person name="Lovett B.R."/>
            <person name="Lee E."/>
            <person name="Macias A.M."/>
            <person name="Hajek A.E."/>
            <person name="De Bivort B.L."/>
            <person name="Kasson M.T."/>
            <person name="De Fine Licht H.H."/>
            <person name="Stajich J.E."/>
        </authorList>
    </citation>
    <scope>NUCLEOTIDE SEQUENCE</scope>
    <source>
        <strain evidence="1">Berkeley</strain>
    </source>
</reference>
<evidence type="ECO:0000313" key="2">
    <source>
        <dbReference type="Proteomes" id="UP001165960"/>
    </source>
</evidence>
<proteinExistence type="predicted"/>
<accession>A0ACC2TGX8</accession>
<dbReference type="Proteomes" id="UP001165960">
    <property type="component" value="Unassembled WGS sequence"/>
</dbReference>
<gene>
    <name evidence="1" type="ORF">DSO57_1015486</name>
</gene>
<sequence length="133" mass="15411">MSATLDPISYKDAESQQSMTLVGNLVLCGSKYVYHQRLHHMPKYLKWLLNMMYSVGSKTPEEYAQWESLLWDCILLGIAFPYSVGINCVRFLPVDSSPFLLYDFYWMPSVWLIYTASAQILLQLRLAFEELAP</sequence>
<dbReference type="EMBL" id="QTSX02002901">
    <property type="protein sequence ID" value="KAJ9073532.1"/>
    <property type="molecule type" value="Genomic_DNA"/>
</dbReference>
<name>A0ACC2TGX8_9FUNG</name>
<keyword evidence="2" id="KW-1185">Reference proteome</keyword>